<dbReference type="GO" id="GO:0016020">
    <property type="term" value="C:membrane"/>
    <property type="evidence" value="ECO:0007669"/>
    <property type="project" value="UniProtKB-SubCell"/>
</dbReference>
<organism evidence="9 11">
    <name type="scientific">Clupea harengus</name>
    <name type="common">Atlantic herring</name>
    <dbReference type="NCBI Taxonomy" id="7950"/>
    <lineage>
        <taxon>Eukaryota</taxon>
        <taxon>Metazoa</taxon>
        <taxon>Chordata</taxon>
        <taxon>Craniata</taxon>
        <taxon>Vertebrata</taxon>
        <taxon>Euteleostomi</taxon>
        <taxon>Actinopterygii</taxon>
        <taxon>Neopterygii</taxon>
        <taxon>Teleostei</taxon>
        <taxon>Clupei</taxon>
        <taxon>Clupeiformes</taxon>
        <taxon>Clupeoidei</taxon>
        <taxon>Clupeidae</taxon>
        <taxon>Clupea</taxon>
    </lineage>
</organism>
<name>A0A8M1KFF0_CLUHA</name>
<evidence type="ECO:0000313" key="10">
    <source>
        <dbReference type="RefSeq" id="XP_042561249.1"/>
    </source>
</evidence>
<evidence type="ECO:0000256" key="5">
    <source>
        <dbReference type="ARBA" id="ARBA00022989"/>
    </source>
</evidence>
<dbReference type="FunFam" id="3.90.550.50:FF:000016">
    <property type="entry name" value="C1GALT1-specific chaperone 1"/>
    <property type="match status" value="1"/>
</dbReference>
<feature type="signal peptide" evidence="8">
    <location>
        <begin position="1"/>
        <end position="27"/>
    </location>
</feature>
<sequence>MISEGSSFIKGMVLGAVFCLLLSIMGSFSPIQPSSSDGEEEHHHHHVIAPSNKDMQKLTEAQMLELGQKVRVYCIIMVTPKILVYWAAANDTWAKHCDKTAYYSSESSKALESIDLQEQDEWTRIRKALTHAYENAGDLRWFFMARPTTFAIIENLKYLILDKDPTQPFYLGRSQNSGELDYVEYDSGIVFSYDALKRLMEVLKNEDLCPERGRALWKVSEEKQLAICLKYAGVFAENGEDAHGVTLFNSQSINTLITESIAQNPDKVLETCCSDMAISFSGMSPSQMQVMMYGVYRLRPYGHDFHDSMMFLPPKGSDND</sequence>
<dbReference type="GeneTree" id="ENSGT00940000155145"/>
<dbReference type="PANTHER" id="PTHR23033">
    <property type="entry name" value="BETA1,3-GALACTOSYLTRANSFERASE"/>
    <property type="match status" value="1"/>
</dbReference>
<feature type="region of interest" description="Disordered" evidence="7">
    <location>
        <begin position="32"/>
        <end position="51"/>
    </location>
</feature>
<dbReference type="KEGG" id="char:122130587"/>
<evidence type="ECO:0000256" key="6">
    <source>
        <dbReference type="ARBA" id="ARBA00023136"/>
    </source>
</evidence>
<keyword evidence="5" id="KW-1133">Transmembrane helix</keyword>
<dbReference type="OrthoDB" id="414175at2759"/>
<dbReference type="RefSeq" id="XP_042561249.1">
    <property type="nucleotide sequence ID" value="XM_042705315.1"/>
</dbReference>
<evidence type="ECO:0000256" key="4">
    <source>
        <dbReference type="ARBA" id="ARBA00022968"/>
    </source>
</evidence>
<keyword evidence="8" id="KW-0732">Signal</keyword>
<dbReference type="Gene3D" id="3.90.550.50">
    <property type="match status" value="1"/>
</dbReference>
<evidence type="ECO:0000313" key="9">
    <source>
        <dbReference type="Proteomes" id="UP000515152"/>
    </source>
</evidence>
<evidence type="ECO:0000313" key="11">
    <source>
        <dbReference type="RefSeq" id="XP_042561250.1"/>
    </source>
</evidence>
<feature type="chain" id="PRO_5044692796" evidence="8">
    <location>
        <begin position="28"/>
        <end position="320"/>
    </location>
</feature>
<keyword evidence="9" id="KW-1185">Reference proteome</keyword>
<dbReference type="AlphaFoldDB" id="A0A8M1KFF0"/>
<keyword evidence="3" id="KW-0812">Transmembrane</keyword>
<dbReference type="RefSeq" id="XP_042561250.1">
    <property type="nucleotide sequence ID" value="XM_042705316.1"/>
</dbReference>
<dbReference type="GeneID" id="122130587"/>
<gene>
    <name evidence="10 11" type="primary">c1galt1c1</name>
</gene>
<evidence type="ECO:0000256" key="7">
    <source>
        <dbReference type="SAM" id="MobiDB-lite"/>
    </source>
</evidence>
<dbReference type="Proteomes" id="UP000515152">
    <property type="component" value="Unplaced"/>
</dbReference>
<keyword evidence="6" id="KW-0472">Membrane</keyword>
<dbReference type="GO" id="GO:0006493">
    <property type="term" value="P:protein O-linked glycosylation"/>
    <property type="evidence" value="ECO:0007669"/>
    <property type="project" value="UniProtKB-ARBA"/>
</dbReference>
<evidence type="ECO:0000256" key="1">
    <source>
        <dbReference type="ARBA" id="ARBA00004606"/>
    </source>
</evidence>
<evidence type="ECO:0000256" key="8">
    <source>
        <dbReference type="SAM" id="SignalP"/>
    </source>
</evidence>
<comment type="subcellular location">
    <subcellularLocation>
        <location evidence="1">Membrane</location>
        <topology evidence="1">Single-pass type II membrane protein</topology>
    </subcellularLocation>
</comment>
<dbReference type="PANTHER" id="PTHR23033:SF2">
    <property type="entry name" value="C1GALT1-SPECIFIC CHAPERONE 1"/>
    <property type="match status" value="1"/>
</dbReference>
<dbReference type="CTD" id="29071"/>
<proteinExistence type="inferred from homology"/>
<protein>
    <submittedName>
        <fullName evidence="10 11">C1GALT1-specific chaperone 1</fullName>
    </submittedName>
</protein>
<dbReference type="InterPro" id="IPR026050">
    <property type="entry name" value="C1GALT1/C1GALT1_chp1"/>
</dbReference>
<evidence type="ECO:0000256" key="3">
    <source>
        <dbReference type="ARBA" id="ARBA00022692"/>
    </source>
</evidence>
<reference evidence="10 11" key="1">
    <citation type="submission" date="2025-04" db="UniProtKB">
        <authorList>
            <consortium name="RefSeq"/>
        </authorList>
    </citation>
    <scope>IDENTIFICATION</scope>
</reference>
<accession>A0A8M1KFF0</accession>
<dbReference type="GO" id="GO:0016263">
    <property type="term" value="F:glycoprotein-N-acetylgalactosamine 3-beta-galactosyltransferase activity"/>
    <property type="evidence" value="ECO:0007669"/>
    <property type="project" value="TreeGrafter"/>
</dbReference>
<comment type="similarity">
    <text evidence="2">Belongs to the glycosyltransferase 31 family. Beta3-Gal-T subfamily.</text>
</comment>
<keyword evidence="4" id="KW-0735">Signal-anchor</keyword>
<evidence type="ECO:0000256" key="2">
    <source>
        <dbReference type="ARBA" id="ARBA00006462"/>
    </source>
</evidence>